<name>A0ABV7KWX5_9PROT</name>
<sequence>MSGAEAAAIDWPRRAPAIFGCAGLRLSPAERAFFAETLPVGFILFARNVDEPAQVAALVDALRDAVADPAVPVFIDQEGGRVARLKPPHWRAAPAAARFGDLYAQDPARACAAARLNAEMIARELSALGIDADCLPLLDVRQPEADRVIGDRAFCGDPAVVAALGRAVAEGLAAGGCQGVIKHLPGHGRAGVDSHHGLPRVDAPADLLEAVDFPPFRALNDLPWGMTGHLVFTAYDAERPATQSPVVIERVIRGTIGFDGVLMTDDIGMGALSGSMAARSTASLAAGCDLVLHCSGKLREMQEVASALPPMAAAAAVRLARTRTMRPSPPAPADSAVAAQELQRLLASA</sequence>
<dbReference type="Gene3D" id="3.20.20.300">
    <property type="entry name" value="Glycoside hydrolase, family 3, N-terminal domain"/>
    <property type="match status" value="1"/>
</dbReference>
<dbReference type="SUPFAM" id="SSF51445">
    <property type="entry name" value="(Trans)glycosidases"/>
    <property type="match status" value="1"/>
</dbReference>
<gene>
    <name evidence="7" type="primary">nagZ</name>
    <name evidence="7" type="ORF">ACFOGJ_05440</name>
</gene>
<dbReference type="NCBIfam" id="NF003740">
    <property type="entry name" value="PRK05337.1"/>
    <property type="match status" value="1"/>
</dbReference>
<evidence type="ECO:0000256" key="2">
    <source>
        <dbReference type="ARBA" id="ARBA00005336"/>
    </source>
</evidence>
<accession>A0ABV7KWX5</accession>
<keyword evidence="8" id="KW-1185">Reference proteome</keyword>
<dbReference type="RefSeq" id="WP_379898741.1">
    <property type="nucleotide sequence ID" value="NZ_JBHRTR010000015.1"/>
</dbReference>
<evidence type="ECO:0000313" key="8">
    <source>
        <dbReference type="Proteomes" id="UP001595528"/>
    </source>
</evidence>
<comment type="catalytic activity">
    <reaction evidence="1">
        <text>Hydrolysis of terminal non-reducing N-acetyl-D-hexosamine residues in N-acetyl-beta-D-hexosaminides.</text>
        <dbReference type="EC" id="3.2.1.52"/>
    </reaction>
</comment>
<dbReference type="InterPro" id="IPR036962">
    <property type="entry name" value="Glyco_hydro_3_N_sf"/>
</dbReference>
<dbReference type="InterPro" id="IPR001764">
    <property type="entry name" value="Glyco_hydro_3_N"/>
</dbReference>
<dbReference type="Pfam" id="PF00933">
    <property type="entry name" value="Glyco_hydro_3"/>
    <property type="match status" value="1"/>
</dbReference>
<evidence type="ECO:0000313" key="7">
    <source>
        <dbReference type="EMBL" id="MFC3226664.1"/>
    </source>
</evidence>
<keyword evidence="5 7" id="KW-0326">Glycosidase</keyword>
<proteinExistence type="inferred from homology"/>
<evidence type="ECO:0000256" key="3">
    <source>
        <dbReference type="ARBA" id="ARBA00012663"/>
    </source>
</evidence>
<dbReference type="EC" id="3.2.1.52" evidence="3"/>
<evidence type="ECO:0000256" key="4">
    <source>
        <dbReference type="ARBA" id="ARBA00022801"/>
    </source>
</evidence>
<comment type="similarity">
    <text evidence="2">Belongs to the glycosyl hydrolase 3 family.</text>
</comment>
<dbReference type="InterPro" id="IPR017853">
    <property type="entry name" value="GH"/>
</dbReference>
<dbReference type="Proteomes" id="UP001595528">
    <property type="component" value="Unassembled WGS sequence"/>
</dbReference>
<dbReference type="GO" id="GO:0004563">
    <property type="term" value="F:beta-N-acetylhexosaminidase activity"/>
    <property type="evidence" value="ECO:0007669"/>
    <property type="project" value="UniProtKB-EC"/>
</dbReference>
<dbReference type="PANTHER" id="PTHR30480">
    <property type="entry name" value="BETA-HEXOSAMINIDASE-RELATED"/>
    <property type="match status" value="1"/>
</dbReference>
<keyword evidence="4 7" id="KW-0378">Hydrolase</keyword>
<evidence type="ECO:0000256" key="1">
    <source>
        <dbReference type="ARBA" id="ARBA00001231"/>
    </source>
</evidence>
<comment type="caution">
    <text evidence="7">The sequence shown here is derived from an EMBL/GenBank/DDBJ whole genome shotgun (WGS) entry which is preliminary data.</text>
</comment>
<dbReference type="EMBL" id="JBHRTR010000015">
    <property type="protein sequence ID" value="MFC3226664.1"/>
    <property type="molecule type" value="Genomic_DNA"/>
</dbReference>
<protein>
    <recommendedName>
        <fullName evidence="3">beta-N-acetylhexosaminidase</fullName>
        <ecNumber evidence="3">3.2.1.52</ecNumber>
    </recommendedName>
</protein>
<evidence type="ECO:0000256" key="5">
    <source>
        <dbReference type="ARBA" id="ARBA00023295"/>
    </source>
</evidence>
<dbReference type="InterPro" id="IPR050226">
    <property type="entry name" value="NagZ_Beta-hexosaminidase"/>
</dbReference>
<reference evidence="8" key="1">
    <citation type="journal article" date="2019" name="Int. J. Syst. Evol. Microbiol.">
        <title>The Global Catalogue of Microorganisms (GCM) 10K type strain sequencing project: providing services to taxonomists for standard genome sequencing and annotation.</title>
        <authorList>
            <consortium name="The Broad Institute Genomics Platform"/>
            <consortium name="The Broad Institute Genome Sequencing Center for Infectious Disease"/>
            <person name="Wu L."/>
            <person name="Ma J."/>
        </authorList>
    </citation>
    <scope>NUCLEOTIDE SEQUENCE [LARGE SCALE GENOMIC DNA]</scope>
    <source>
        <strain evidence="8">KCTC 42964</strain>
    </source>
</reference>
<feature type="domain" description="Glycoside hydrolase family 3 N-terminal" evidence="6">
    <location>
        <begin position="40"/>
        <end position="308"/>
    </location>
</feature>
<organism evidence="7 8">
    <name type="scientific">Marinibaculum pumilum</name>
    <dbReference type="NCBI Taxonomy" id="1766165"/>
    <lineage>
        <taxon>Bacteria</taxon>
        <taxon>Pseudomonadati</taxon>
        <taxon>Pseudomonadota</taxon>
        <taxon>Alphaproteobacteria</taxon>
        <taxon>Rhodospirillales</taxon>
        <taxon>Rhodospirillaceae</taxon>
        <taxon>Marinibaculum</taxon>
    </lineage>
</organism>
<evidence type="ECO:0000259" key="6">
    <source>
        <dbReference type="Pfam" id="PF00933"/>
    </source>
</evidence>
<dbReference type="PANTHER" id="PTHR30480:SF13">
    <property type="entry name" value="BETA-HEXOSAMINIDASE"/>
    <property type="match status" value="1"/>
</dbReference>